<proteinExistence type="predicted"/>
<name>A0ACB8RVP9_9AGAM</name>
<dbReference type="Proteomes" id="UP000814033">
    <property type="component" value="Unassembled WGS sequence"/>
</dbReference>
<gene>
    <name evidence="1" type="ORF">FA95DRAFT_1491034</name>
</gene>
<sequence>MASLLRRTSARLTCFFCQSAISPPPPSPRSFLCPHCKCWNRYDHNGDIMSDDPAMHDEAMNSSSFARRASPRKDRFPTTFGAVTFCTTCQTNQRLVISLLSSYLPPSEDDPGYARRLESYPAYRDSVYARYPQVCDECAPLVDAEIRKKDSMARADALGRSLKQTKGLDSRRLHSPGSRFDRHKLERELKWWRLRGVLWGVTMCGAMALDAAAATDRLARGRLVEIAPASPIFMLLSILWAAWHPTYASLRRAELQGRKVRVRGREDYTRLQGILWLCRTVTAALVTLAWYNPSWDYLSLRHVSPSPIYRIYFFGSLCLELSVLVRSFFVLRLHQPPSVRLLDTATPASTSSSSSRSRSSTPLSFPSSFPASMQAAKSRHLPAEMLDSLTLSGTSGAPHASRQTSPVFGVPSFSLPKAAPTSGLAQDDGNHTPPDVDMEADPDAMDWTPTSPNVRALPVQSRADAWAGEKAAVFRPSDQSTGLEGLLERTNLVEKDPRYVARRNKGRSGGGSAWWSLAAILLAVVLACAGAGAYWNWSGRFGLELQPTSPGTPLHVAIEATE</sequence>
<organism evidence="1 2">
    <name type="scientific">Auriscalpium vulgare</name>
    <dbReference type="NCBI Taxonomy" id="40419"/>
    <lineage>
        <taxon>Eukaryota</taxon>
        <taxon>Fungi</taxon>
        <taxon>Dikarya</taxon>
        <taxon>Basidiomycota</taxon>
        <taxon>Agaricomycotina</taxon>
        <taxon>Agaricomycetes</taxon>
        <taxon>Russulales</taxon>
        <taxon>Auriscalpiaceae</taxon>
        <taxon>Auriscalpium</taxon>
    </lineage>
</organism>
<protein>
    <submittedName>
        <fullName evidence="1">Uncharacterized protein</fullName>
    </submittedName>
</protein>
<reference evidence="1" key="1">
    <citation type="submission" date="2021-02" db="EMBL/GenBank/DDBJ databases">
        <authorList>
            <consortium name="DOE Joint Genome Institute"/>
            <person name="Ahrendt S."/>
            <person name="Looney B.P."/>
            <person name="Miyauchi S."/>
            <person name="Morin E."/>
            <person name="Drula E."/>
            <person name="Courty P.E."/>
            <person name="Chicoki N."/>
            <person name="Fauchery L."/>
            <person name="Kohler A."/>
            <person name="Kuo A."/>
            <person name="Labutti K."/>
            <person name="Pangilinan J."/>
            <person name="Lipzen A."/>
            <person name="Riley R."/>
            <person name="Andreopoulos W."/>
            <person name="He G."/>
            <person name="Johnson J."/>
            <person name="Barry K.W."/>
            <person name="Grigoriev I.V."/>
            <person name="Nagy L."/>
            <person name="Hibbett D."/>
            <person name="Henrissat B."/>
            <person name="Matheny P.B."/>
            <person name="Labbe J."/>
            <person name="Martin F."/>
        </authorList>
    </citation>
    <scope>NUCLEOTIDE SEQUENCE</scope>
    <source>
        <strain evidence="1">FP105234-sp</strain>
    </source>
</reference>
<reference evidence="1" key="2">
    <citation type="journal article" date="2022" name="New Phytol.">
        <title>Evolutionary transition to the ectomycorrhizal habit in the genomes of a hyperdiverse lineage of mushroom-forming fungi.</title>
        <authorList>
            <person name="Looney B."/>
            <person name="Miyauchi S."/>
            <person name="Morin E."/>
            <person name="Drula E."/>
            <person name="Courty P.E."/>
            <person name="Kohler A."/>
            <person name="Kuo A."/>
            <person name="LaButti K."/>
            <person name="Pangilinan J."/>
            <person name="Lipzen A."/>
            <person name="Riley R."/>
            <person name="Andreopoulos W."/>
            <person name="He G."/>
            <person name="Johnson J."/>
            <person name="Nolan M."/>
            <person name="Tritt A."/>
            <person name="Barry K.W."/>
            <person name="Grigoriev I.V."/>
            <person name="Nagy L.G."/>
            <person name="Hibbett D."/>
            <person name="Henrissat B."/>
            <person name="Matheny P.B."/>
            <person name="Labbe J."/>
            <person name="Martin F.M."/>
        </authorList>
    </citation>
    <scope>NUCLEOTIDE SEQUENCE</scope>
    <source>
        <strain evidence="1">FP105234-sp</strain>
    </source>
</reference>
<accession>A0ACB8RVP9</accession>
<evidence type="ECO:0000313" key="2">
    <source>
        <dbReference type="Proteomes" id="UP000814033"/>
    </source>
</evidence>
<comment type="caution">
    <text evidence="1">The sequence shown here is derived from an EMBL/GenBank/DDBJ whole genome shotgun (WGS) entry which is preliminary data.</text>
</comment>
<evidence type="ECO:0000313" key="1">
    <source>
        <dbReference type="EMBL" id="KAI0048324.1"/>
    </source>
</evidence>
<keyword evidence="2" id="KW-1185">Reference proteome</keyword>
<dbReference type="EMBL" id="MU275888">
    <property type="protein sequence ID" value="KAI0048324.1"/>
    <property type="molecule type" value="Genomic_DNA"/>
</dbReference>